<sequence length="168" mass="19304">MVPRLCADAERCYCQEKFFSKCCLRAQSVFECALEQTHSVSSYVNVKSIREGIKARHLIRTLTMLFKKRLLLVFNPNLTFTTKCLTKSIKSNAPTVIFKGPLSCVGPAKILTQQRKTKKSIEMYRHTKWKCVFSLGCTGFLFLFPITVLLKESLKHFNKNISIFPPMQ</sequence>
<proteinExistence type="predicted"/>
<keyword evidence="3" id="KW-1185">Reference proteome</keyword>
<keyword evidence="1" id="KW-0812">Transmembrane</keyword>
<organism evidence="2 3">
    <name type="scientific">Characodon lateralis</name>
    <dbReference type="NCBI Taxonomy" id="208331"/>
    <lineage>
        <taxon>Eukaryota</taxon>
        <taxon>Metazoa</taxon>
        <taxon>Chordata</taxon>
        <taxon>Craniata</taxon>
        <taxon>Vertebrata</taxon>
        <taxon>Euteleostomi</taxon>
        <taxon>Actinopterygii</taxon>
        <taxon>Neopterygii</taxon>
        <taxon>Teleostei</taxon>
        <taxon>Neoteleostei</taxon>
        <taxon>Acanthomorphata</taxon>
        <taxon>Ovalentaria</taxon>
        <taxon>Atherinomorphae</taxon>
        <taxon>Cyprinodontiformes</taxon>
        <taxon>Goodeidae</taxon>
        <taxon>Characodon</taxon>
    </lineage>
</organism>
<dbReference type="Proteomes" id="UP001352852">
    <property type="component" value="Unassembled WGS sequence"/>
</dbReference>
<evidence type="ECO:0000256" key="1">
    <source>
        <dbReference type="SAM" id="Phobius"/>
    </source>
</evidence>
<comment type="caution">
    <text evidence="2">The sequence shown here is derived from an EMBL/GenBank/DDBJ whole genome shotgun (WGS) entry which is preliminary data.</text>
</comment>
<evidence type="ECO:0000313" key="2">
    <source>
        <dbReference type="EMBL" id="MED6285353.1"/>
    </source>
</evidence>
<reference evidence="2 3" key="1">
    <citation type="submission" date="2021-06" db="EMBL/GenBank/DDBJ databases">
        <authorList>
            <person name="Palmer J.M."/>
        </authorList>
    </citation>
    <scope>NUCLEOTIDE SEQUENCE [LARGE SCALE GENOMIC DNA]</scope>
    <source>
        <strain evidence="2 3">CL_MEX2019</strain>
        <tissue evidence="2">Muscle</tissue>
    </source>
</reference>
<evidence type="ECO:0000313" key="3">
    <source>
        <dbReference type="Proteomes" id="UP001352852"/>
    </source>
</evidence>
<gene>
    <name evidence="2" type="ORF">CHARACLAT_028437</name>
</gene>
<keyword evidence="1" id="KW-0472">Membrane</keyword>
<feature type="transmembrane region" description="Helical" evidence="1">
    <location>
        <begin position="131"/>
        <end position="150"/>
    </location>
</feature>
<dbReference type="EMBL" id="JAHUTJ010052970">
    <property type="protein sequence ID" value="MED6285353.1"/>
    <property type="molecule type" value="Genomic_DNA"/>
</dbReference>
<name>A0ABU7EDL5_9TELE</name>
<accession>A0ABU7EDL5</accession>
<protein>
    <submittedName>
        <fullName evidence="2">Uncharacterized protein</fullName>
    </submittedName>
</protein>
<keyword evidence="1" id="KW-1133">Transmembrane helix</keyword>